<dbReference type="Proteomes" id="UP000177947">
    <property type="component" value="Unassembled WGS sequence"/>
</dbReference>
<protein>
    <submittedName>
        <fullName evidence="1">Uncharacterized protein</fullName>
    </submittedName>
</protein>
<dbReference type="AlphaFoldDB" id="A0A1F5C8S8"/>
<evidence type="ECO:0000313" key="1">
    <source>
        <dbReference type="EMBL" id="OGD39234.1"/>
    </source>
</evidence>
<name>A0A1F5C8S8_9BACT</name>
<sequence>MKKPLNMEKIGEKIKELIKSGYRKRDIEICIGCEWVGIRNNAVKKIISRERNRVTYNILCPDCSCKIRTLTEIDSRVLH</sequence>
<evidence type="ECO:0000313" key="2">
    <source>
        <dbReference type="Proteomes" id="UP000177947"/>
    </source>
</evidence>
<comment type="caution">
    <text evidence="1">The sequence shown here is derived from an EMBL/GenBank/DDBJ whole genome shotgun (WGS) entry which is preliminary data.</text>
</comment>
<gene>
    <name evidence="1" type="ORF">A2907_02690</name>
</gene>
<organism evidence="1 2">
    <name type="scientific">Candidatus Azambacteria bacterium RIFCSPLOWO2_01_FULL_37_9</name>
    <dbReference type="NCBI Taxonomy" id="1797297"/>
    <lineage>
        <taxon>Bacteria</taxon>
        <taxon>Candidatus Azamiibacteriota</taxon>
    </lineage>
</organism>
<reference evidence="1 2" key="1">
    <citation type="journal article" date="2016" name="Nat. Commun.">
        <title>Thousands of microbial genomes shed light on interconnected biogeochemical processes in an aquifer system.</title>
        <authorList>
            <person name="Anantharaman K."/>
            <person name="Brown C.T."/>
            <person name="Hug L.A."/>
            <person name="Sharon I."/>
            <person name="Castelle C.J."/>
            <person name="Probst A.J."/>
            <person name="Thomas B.C."/>
            <person name="Singh A."/>
            <person name="Wilkins M.J."/>
            <person name="Karaoz U."/>
            <person name="Brodie E.L."/>
            <person name="Williams K.H."/>
            <person name="Hubbard S.S."/>
            <person name="Banfield J.F."/>
        </authorList>
    </citation>
    <scope>NUCLEOTIDE SEQUENCE [LARGE SCALE GENOMIC DNA]</scope>
</reference>
<proteinExistence type="predicted"/>
<dbReference type="EMBL" id="MEYQ01000012">
    <property type="protein sequence ID" value="OGD39234.1"/>
    <property type="molecule type" value="Genomic_DNA"/>
</dbReference>
<accession>A0A1F5C8S8</accession>